<evidence type="ECO:0000313" key="5">
    <source>
        <dbReference type="Proteomes" id="UP000501926"/>
    </source>
</evidence>
<dbReference type="CAZy" id="GT9">
    <property type="family name" value="Glycosyltransferase Family 9"/>
</dbReference>
<dbReference type="EMBL" id="CP049055">
    <property type="protein sequence ID" value="QII11789.1"/>
    <property type="molecule type" value="Genomic_DNA"/>
</dbReference>
<gene>
    <name evidence="4" type="ORF">KsCSTR_24100</name>
    <name evidence="3" type="ORF">kuste3923</name>
</gene>
<name>Q1Q3V3_KUEST</name>
<keyword evidence="1 4" id="KW-0328">Glycosyltransferase</keyword>
<dbReference type="AlphaFoldDB" id="Q1Q3V3"/>
<evidence type="ECO:0000313" key="4">
    <source>
        <dbReference type="EMBL" id="QII11789.1"/>
    </source>
</evidence>
<dbReference type="Pfam" id="PF01075">
    <property type="entry name" value="Glyco_transf_9"/>
    <property type="match status" value="1"/>
</dbReference>
<reference evidence="3" key="1">
    <citation type="journal article" date="2006" name="Nature">
        <title>Deciphering the evolution and metabolism of an anammox bacterium from a community genome.</title>
        <authorList>
            <person name="Strous M."/>
            <person name="Pelletier E."/>
            <person name="Mangenot S."/>
            <person name="Rattei T."/>
            <person name="Lehner A."/>
            <person name="Taylor M.W."/>
            <person name="Horn M."/>
            <person name="Daims H."/>
            <person name="Bartol-Mavel D."/>
            <person name="Wincker P."/>
            <person name="Barbe V."/>
            <person name="Fonknechten N."/>
            <person name="Vallenet D."/>
            <person name="Segurens B."/>
            <person name="Schenowitz-Truong C."/>
            <person name="Medigue C."/>
            <person name="Collingro A."/>
            <person name="Snel B."/>
            <person name="Dutilh B.E."/>
            <person name="OpDenCamp H.J.M."/>
            <person name="vanDerDrift C."/>
            <person name="Cirpus I."/>
            <person name="vanDePas-Schoonen K.T."/>
            <person name="Harhangi H.R."/>
            <person name="vanNiftrik L."/>
            <person name="Schmid M."/>
            <person name="Keltjens J."/>
            <person name="vanDeVossenberg J."/>
            <person name="Kartal B."/>
            <person name="Meier H."/>
            <person name="Frishman D."/>
            <person name="Huynen M.A."/>
            <person name="Mewes H."/>
            <person name="Weissenbach J."/>
            <person name="Jetten M.S.M."/>
            <person name="Wagner M."/>
            <person name="LePaslier D."/>
        </authorList>
    </citation>
    <scope>NUCLEOTIDE SEQUENCE</scope>
</reference>
<proteinExistence type="predicted"/>
<dbReference type="EMBL" id="CT573071">
    <property type="protein sequence ID" value="CAJ74686.1"/>
    <property type="molecule type" value="Genomic_DNA"/>
</dbReference>
<dbReference type="SUPFAM" id="SSF53756">
    <property type="entry name" value="UDP-Glycosyltransferase/glycogen phosphorylase"/>
    <property type="match status" value="1"/>
</dbReference>
<reference evidence="4 5" key="3">
    <citation type="submission" date="2020-02" db="EMBL/GenBank/DDBJ databases">
        <title>Newly sequenced genome of strain CSTR1 showed variability in Candidatus Kuenenia stuttgartiensis genomes.</title>
        <authorList>
            <person name="Ding C."/>
            <person name="Adrian L."/>
        </authorList>
    </citation>
    <scope>NUCLEOTIDE SEQUENCE [LARGE SCALE GENOMIC DNA]</scope>
    <source>
        <strain evidence="4 5">CSTR1</strain>
    </source>
</reference>
<dbReference type="EC" id="2.4.1.-" evidence="4"/>
<dbReference type="CDD" id="cd03789">
    <property type="entry name" value="GT9_LPS_heptosyltransferase"/>
    <property type="match status" value="1"/>
</dbReference>
<dbReference type="InterPro" id="IPR002201">
    <property type="entry name" value="Glyco_trans_9"/>
</dbReference>
<dbReference type="GO" id="GO:0005829">
    <property type="term" value="C:cytosol"/>
    <property type="evidence" value="ECO:0007669"/>
    <property type="project" value="TreeGrafter"/>
</dbReference>
<reference evidence="3" key="2">
    <citation type="submission" date="2006-01" db="EMBL/GenBank/DDBJ databases">
        <authorList>
            <person name="Genoscope"/>
        </authorList>
    </citation>
    <scope>NUCLEOTIDE SEQUENCE</scope>
</reference>
<dbReference type="GO" id="GO:0009244">
    <property type="term" value="P:lipopolysaccharide core region biosynthetic process"/>
    <property type="evidence" value="ECO:0007669"/>
    <property type="project" value="TreeGrafter"/>
</dbReference>
<organism evidence="3">
    <name type="scientific">Kuenenia stuttgartiensis</name>
    <dbReference type="NCBI Taxonomy" id="174633"/>
    <lineage>
        <taxon>Bacteria</taxon>
        <taxon>Pseudomonadati</taxon>
        <taxon>Planctomycetota</taxon>
        <taxon>Candidatus Brocadiia</taxon>
        <taxon>Candidatus Brocadiales</taxon>
        <taxon>Candidatus Brocadiaceae</taxon>
        <taxon>Candidatus Kuenenia</taxon>
    </lineage>
</organism>
<protein>
    <submittedName>
        <fullName evidence="4">ADP-heptose-lipooligosaccharide heptosyltransferase II</fullName>
        <ecNumber evidence="4">2.4.1.-</ecNumber>
    </submittedName>
</protein>
<dbReference type="InterPro" id="IPR051199">
    <property type="entry name" value="LPS_LOS_Heptosyltrfase"/>
</dbReference>
<evidence type="ECO:0000256" key="1">
    <source>
        <dbReference type="ARBA" id="ARBA00022676"/>
    </source>
</evidence>
<accession>Q1Q3V3</accession>
<dbReference type="GO" id="GO:0008713">
    <property type="term" value="F:ADP-heptose-lipopolysaccharide heptosyltransferase activity"/>
    <property type="evidence" value="ECO:0007669"/>
    <property type="project" value="TreeGrafter"/>
</dbReference>
<evidence type="ECO:0000256" key="2">
    <source>
        <dbReference type="ARBA" id="ARBA00022679"/>
    </source>
</evidence>
<keyword evidence="2 4" id="KW-0808">Transferase</keyword>
<evidence type="ECO:0000313" key="3">
    <source>
        <dbReference type="EMBL" id="CAJ74686.1"/>
    </source>
</evidence>
<dbReference type="PANTHER" id="PTHR30160">
    <property type="entry name" value="TETRAACYLDISACCHARIDE 4'-KINASE-RELATED"/>
    <property type="match status" value="1"/>
</dbReference>
<dbReference type="Gene3D" id="3.40.50.2000">
    <property type="entry name" value="Glycogen Phosphorylase B"/>
    <property type="match status" value="2"/>
</dbReference>
<sequence length="358" mass="40097">MFRISCFGFRISPLNILPKNAKKLLPEKRILILRPCAIGDLIITLPALHALREYFPNAYIEIMGYPSYLEIVHGRFYANAISRFDQSDISSLFRKNALLPDTLTKRFSKFDLIIAFVSDKDTIFSENLKKSGARKVICYNPFPNNSEPIHISNHFLNFLKLLEIPYSNTSPIIYLNEEDLKAGKDFFRDNAPDAGQKTIAIHPGSGSIHKSWPFINYTSIIHWLIKRLNAQIFIIKGPADTVVAKNAGNLPKKNICVIDNQPLPKLAAILQQCDLFIGNDSGITHLAAAMGISMLSIFGPTDPAVWGPRGKSVNICYRPTSCSPCSDEVRKTCFPKICLESITTENIQKEILCSLPLL</sequence>
<dbReference type="Proteomes" id="UP000501926">
    <property type="component" value="Chromosome"/>
</dbReference>